<evidence type="ECO:0008006" key="7">
    <source>
        <dbReference type="Google" id="ProtNLM"/>
    </source>
</evidence>
<proteinExistence type="inferred from homology"/>
<evidence type="ECO:0000259" key="4">
    <source>
        <dbReference type="Pfam" id="PF13193"/>
    </source>
</evidence>
<organism evidence="5 6">
    <name type="scientific">Penicilliopsis zonata CBS 506.65</name>
    <dbReference type="NCBI Taxonomy" id="1073090"/>
    <lineage>
        <taxon>Eukaryota</taxon>
        <taxon>Fungi</taxon>
        <taxon>Dikarya</taxon>
        <taxon>Ascomycota</taxon>
        <taxon>Pezizomycotina</taxon>
        <taxon>Eurotiomycetes</taxon>
        <taxon>Eurotiomycetidae</taxon>
        <taxon>Eurotiales</taxon>
        <taxon>Aspergillaceae</taxon>
        <taxon>Penicilliopsis</taxon>
    </lineage>
</organism>
<dbReference type="AlphaFoldDB" id="A0A1L9S5E5"/>
<dbReference type="InterPro" id="IPR042099">
    <property type="entry name" value="ANL_N_sf"/>
</dbReference>
<dbReference type="VEuPathDB" id="FungiDB:ASPZODRAFT_137306"/>
<dbReference type="PANTHER" id="PTHR24096:SF149">
    <property type="entry name" value="AMP-BINDING DOMAIN-CONTAINING PROTEIN-RELATED"/>
    <property type="match status" value="1"/>
</dbReference>
<dbReference type="PANTHER" id="PTHR24096">
    <property type="entry name" value="LONG-CHAIN-FATTY-ACID--COA LIGASE"/>
    <property type="match status" value="1"/>
</dbReference>
<comment type="similarity">
    <text evidence="1">Belongs to the ATP-dependent AMP-binding enzyme family.</text>
</comment>
<dbReference type="InterPro" id="IPR045851">
    <property type="entry name" value="AMP-bd_C_sf"/>
</dbReference>
<dbReference type="Pfam" id="PF13193">
    <property type="entry name" value="AMP-binding_C"/>
    <property type="match status" value="1"/>
</dbReference>
<dbReference type="InterPro" id="IPR025110">
    <property type="entry name" value="AMP-bd_C"/>
</dbReference>
<dbReference type="GeneID" id="34610741"/>
<sequence>MHIYKSPQEISIPQDVNLTELLHASAHSPPLPPSHEIATDTFEGRSVTLGELRQNAGGLAQGLSSHFQPADQSRWALLMPNGVTFIEAVHAILWQGGVFCPINHELRAGEIGYAFTVCKPAYAIVWSEVLPLVLEALKTSKEVDPEFNPPKIITVGSVDGYPSFDSFRSADSMEVPHHSDTRTRAASIHLSSGTTGKQKGVLLTHYNYVANVYQCHAHDPAHWSPPHTSLVYSPMVHIANTTVPLFLGPWGGTKHVIMPKLDIPRLCELVEKHRVVDMPLPPALVTALLTGELTKKYDLSSVKYLVGMGVQNQSVADRLLQLHDWTLVNLYGMTEAAPYVSWSKLGEMLPAGQVGSFVPNMEFRLCDGDGKDVPVGAKGELWLRGPNVTPGYIDNPVATAAAFKEGSWYNTGDVCTISPAGIMAIVGRTKELFKSSGFQVSPQELEHHLVGHPHVAEVAVGPVYDEAKQTDVAAAYVILKAHLNDKEDKVTALGHIQGFLDGKVSGYKRLKGGVWEVTQLPKNGTGKILRHLITEHKTGLVSAPKPKL</sequence>
<dbReference type="InterPro" id="IPR000873">
    <property type="entry name" value="AMP-dep_synth/lig_dom"/>
</dbReference>
<gene>
    <name evidence="5" type="ORF">ASPZODRAFT_137306</name>
</gene>
<accession>A0A1L9S5E5</accession>
<dbReference type="Gene3D" id="3.40.50.12780">
    <property type="entry name" value="N-terminal domain of ligase-like"/>
    <property type="match status" value="1"/>
</dbReference>
<dbReference type="RefSeq" id="XP_022576893.1">
    <property type="nucleotide sequence ID" value="XM_022724276.1"/>
</dbReference>
<keyword evidence="2" id="KW-0436">Ligase</keyword>
<protein>
    <recommendedName>
        <fullName evidence="7">AMP-dependent synthetase/ligase domain-containing protein</fullName>
    </recommendedName>
</protein>
<dbReference type="STRING" id="1073090.A0A1L9S5E5"/>
<evidence type="ECO:0000313" key="5">
    <source>
        <dbReference type="EMBL" id="OJJ42383.1"/>
    </source>
</evidence>
<dbReference type="SUPFAM" id="SSF56801">
    <property type="entry name" value="Acetyl-CoA synthetase-like"/>
    <property type="match status" value="1"/>
</dbReference>
<keyword evidence="6" id="KW-1185">Reference proteome</keyword>
<dbReference type="Pfam" id="PF00501">
    <property type="entry name" value="AMP-binding"/>
    <property type="match status" value="1"/>
</dbReference>
<dbReference type="EMBL" id="KV878360">
    <property type="protein sequence ID" value="OJJ42383.1"/>
    <property type="molecule type" value="Genomic_DNA"/>
</dbReference>
<dbReference type="Gene3D" id="3.30.300.30">
    <property type="match status" value="1"/>
</dbReference>
<evidence type="ECO:0000259" key="3">
    <source>
        <dbReference type="Pfam" id="PF00501"/>
    </source>
</evidence>
<evidence type="ECO:0000256" key="2">
    <source>
        <dbReference type="ARBA" id="ARBA00022598"/>
    </source>
</evidence>
<dbReference type="GO" id="GO:0016405">
    <property type="term" value="F:CoA-ligase activity"/>
    <property type="evidence" value="ECO:0007669"/>
    <property type="project" value="TreeGrafter"/>
</dbReference>
<name>A0A1L9S5E5_9EURO</name>
<feature type="domain" description="AMP-binding enzyme C-terminal" evidence="4">
    <location>
        <begin position="444"/>
        <end position="527"/>
    </location>
</feature>
<evidence type="ECO:0000313" key="6">
    <source>
        <dbReference type="Proteomes" id="UP000184188"/>
    </source>
</evidence>
<dbReference type="OrthoDB" id="1898221at2759"/>
<reference evidence="6" key="1">
    <citation type="journal article" date="2017" name="Genome Biol.">
        <title>Comparative genomics reveals high biological diversity and specific adaptations in the industrially and medically important fungal genus Aspergillus.</title>
        <authorList>
            <person name="de Vries R.P."/>
            <person name="Riley R."/>
            <person name="Wiebenga A."/>
            <person name="Aguilar-Osorio G."/>
            <person name="Amillis S."/>
            <person name="Uchima C.A."/>
            <person name="Anderluh G."/>
            <person name="Asadollahi M."/>
            <person name="Askin M."/>
            <person name="Barry K."/>
            <person name="Battaglia E."/>
            <person name="Bayram O."/>
            <person name="Benocci T."/>
            <person name="Braus-Stromeyer S.A."/>
            <person name="Caldana C."/>
            <person name="Canovas D."/>
            <person name="Cerqueira G.C."/>
            <person name="Chen F."/>
            <person name="Chen W."/>
            <person name="Choi C."/>
            <person name="Clum A."/>
            <person name="Dos Santos R.A."/>
            <person name="Damasio A.R."/>
            <person name="Diallinas G."/>
            <person name="Emri T."/>
            <person name="Fekete E."/>
            <person name="Flipphi M."/>
            <person name="Freyberg S."/>
            <person name="Gallo A."/>
            <person name="Gournas C."/>
            <person name="Habgood R."/>
            <person name="Hainaut M."/>
            <person name="Harispe M.L."/>
            <person name="Henrissat B."/>
            <person name="Hilden K.S."/>
            <person name="Hope R."/>
            <person name="Hossain A."/>
            <person name="Karabika E."/>
            <person name="Karaffa L."/>
            <person name="Karanyi Z."/>
            <person name="Krasevec N."/>
            <person name="Kuo A."/>
            <person name="Kusch H."/>
            <person name="LaButti K."/>
            <person name="Lagendijk E.L."/>
            <person name="Lapidus A."/>
            <person name="Levasseur A."/>
            <person name="Lindquist E."/>
            <person name="Lipzen A."/>
            <person name="Logrieco A.F."/>
            <person name="MacCabe A."/>
            <person name="Maekelae M.R."/>
            <person name="Malavazi I."/>
            <person name="Melin P."/>
            <person name="Meyer V."/>
            <person name="Mielnichuk N."/>
            <person name="Miskei M."/>
            <person name="Molnar A.P."/>
            <person name="Mule G."/>
            <person name="Ngan C.Y."/>
            <person name="Orejas M."/>
            <person name="Orosz E."/>
            <person name="Ouedraogo J.P."/>
            <person name="Overkamp K.M."/>
            <person name="Park H.-S."/>
            <person name="Perrone G."/>
            <person name="Piumi F."/>
            <person name="Punt P.J."/>
            <person name="Ram A.F."/>
            <person name="Ramon A."/>
            <person name="Rauscher S."/>
            <person name="Record E."/>
            <person name="Riano-Pachon D.M."/>
            <person name="Robert V."/>
            <person name="Roehrig J."/>
            <person name="Ruller R."/>
            <person name="Salamov A."/>
            <person name="Salih N.S."/>
            <person name="Samson R.A."/>
            <person name="Sandor E."/>
            <person name="Sanguinetti M."/>
            <person name="Schuetze T."/>
            <person name="Sepcic K."/>
            <person name="Shelest E."/>
            <person name="Sherlock G."/>
            <person name="Sophianopoulou V."/>
            <person name="Squina F.M."/>
            <person name="Sun H."/>
            <person name="Susca A."/>
            <person name="Todd R.B."/>
            <person name="Tsang A."/>
            <person name="Unkles S.E."/>
            <person name="van de Wiele N."/>
            <person name="van Rossen-Uffink D."/>
            <person name="Oliveira J.V."/>
            <person name="Vesth T.C."/>
            <person name="Visser J."/>
            <person name="Yu J.-H."/>
            <person name="Zhou M."/>
            <person name="Andersen M.R."/>
            <person name="Archer D.B."/>
            <person name="Baker S.E."/>
            <person name="Benoit I."/>
            <person name="Brakhage A.A."/>
            <person name="Braus G.H."/>
            <person name="Fischer R."/>
            <person name="Frisvad J.C."/>
            <person name="Goldman G.H."/>
            <person name="Houbraken J."/>
            <person name="Oakley B."/>
            <person name="Pocsi I."/>
            <person name="Scazzocchio C."/>
            <person name="Seiboth B."/>
            <person name="vanKuyk P.A."/>
            <person name="Wortman J."/>
            <person name="Dyer P.S."/>
            <person name="Grigoriev I.V."/>
        </authorList>
    </citation>
    <scope>NUCLEOTIDE SEQUENCE [LARGE SCALE GENOMIC DNA]</scope>
    <source>
        <strain evidence="6">CBS 506.65</strain>
    </source>
</reference>
<evidence type="ECO:0000256" key="1">
    <source>
        <dbReference type="ARBA" id="ARBA00006432"/>
    </source>
</evidence>
<dbReference type="Proteomes" id="UP000184188">
    <property type="component" value="Unassembled WGS sequence"/>
</dbReference>
<feature type="domain" description="AMP-dependent synthetase/ligase" evidence="3">
    <location>
        <begin position="38"/>
        <end position="392"/>
    </location>
</feature>